<dbReference type="SUPFAM" id="SSF51182">
    <property type="entry name" value="RmlC-like cupins"/>
    <property type="match status" value="1"/>
</dbReference>
<dbReference type="GO" id="GO:0005829">
    <property type="term" value="C:cytosol"/>
    <property type="evidence" value="ECO:0007669"/>
    <property type="project" value="TreeGrafter"/>
</dbReference>
<accession>A0AAU7PNW9</accession>
<comment type="catalytic activity">
    <reaction evidence="2">
        <text>dTDP-4-dehydro-6-deoxy-alpha-D-glucose = dTDP-4-dehydro-beta-L-rhamnose</text>
        <dbReference type="Rhea" id="RHEA:16969"/>
        <dbReference type="ChEBI" id="CHEBI:57649"/>
        <dbReference type="ChEBI" id="CHEBI:62830"/>
        <dbReference type="EC" id="5.1.3.13"/>
    </reaction>
</comment>
<comment type="similarity">
    <text evidence="2">Belongs to the dTDP-4-dehydrorhamnose 3,5-epimerase family.</text>
</comment>
<comment type="pathway">
    <text evidence="2">Carbohydrate biosynthesis; dTDP-L-rhamnose biosynthesis.</text>
</comment>
<proteinExistence type="inferred from homology"/>
<evidence type="ECO:0000256" key="1">
    <source>
        <dbReference type="PIRSR" id="PIRSR600888-3"/>
    </source>
</evidence>
<dbReference type="PANTHER" id="PTHR21047:SF2">
    <property type="entry name" value="THYMIDINE DIPHOSPHO-4-KETO-RHAMNOSE 3,5-EPIMERASE"/>
    <property type="match status" value="1"/>
</dbReference>
<dbReference type="CDD" id="cd00438">
    <property type="entry name" value="cupin_RmlC"/>
    <property type="match status" value="1"/>
</dbReference>
<keyword evidence="2 3" id="KW-0413">Isomerase</keyword>
<comment type="subunit">
    <text evidence="2">Homodimer.</text>
</comment>
<dbReference type="GO" id="GO:0019305">
    <property type="term" value="P:dTDP-rhamnose biosynthetic process"/>
    <property type="evidence" value="ECO:0007669"/>
    <property type="project" value="UniProtKB-UniRule"/>
</dbReference>
<dbReference type="EMBL" id="CP157940">
    <property type="protein sequence ID" value="XBS53942.1"/>
    <property type="molecule type" value="Genomic_DNA"/>
</dbReference>
<feature type="site" description="Participates in a stacking interaction with the thymidine ring of dTDP-4-oxo-6-deoxyglucose" evidence="1">
    <location>
        <position position="140"/>
    </location>
</feature>
<dbReference type="EC" id="5.1.3.13" evidence="2"/>
<evidence type="ECO:0000313" key="3">
    <source>
        <dbReference type="EMBL" id="XBS53942.1"/>
    </source>
</evidence>
<dbReference type="Pfam" id="PF00908">
    <property type="entry name" value="dTDP_sugar_isom"/>
    <property type="match status" value="1"/>
</dbReference>
<sequence length="186" mass="21173">MRIQIEENIGKIEGLTLIIPEIIRDNKGTFMETFNGQALNSVGLSSKFVQDNQVFNIGSVLRGLHVNINNPQAKLIRVLNGSIFDVVVDLRKSSSTYTKWYGVELNSENRKQLYIPEGFAHGYYVQSNTAEVLFKVTTHWVPNDEIGIAWDSKELGIQWPLKDRTKPIMNEKDANNKSFVDIFGKR</sequence>
<dbReference type="PANTHER" id="PTHR21047">
    <property type="entry name" value="DTDP-6-DEOXY-D-GLUCOSE-3,5 EPIMERASE"/>
    <property type="match status" value="1"/>
</dbReference>
<evidence type="ECO:0000256" key="2">
    <source>
        <dbReference type="RuleBase" id="RU364069"/>
    </source>
</evidence>
<dbReference type="InterPro" id="IPR000888">
    <property type="entry name" value="RmlC-like"/>
</dbReference>
<name>A0AAU7PNW9_9FIRM</name>
<protein>
    <recommendedName>
        <fullName evidence="2">dTDP-4-dehydrorhamnose 3,5-epimerase</fullName>
        <ecNumber evidence="2">5.1.3.13</ecNumber>
    </recommendedName>
    <alternativeName>
        <fullName evidence="2">Thymidine diphospho-4-keto-rhamnose 3,5-epimerase</fullName>
    </alternativeName>
</protein>
<dbReference type="InterPro" id="IPR011051">
    <property type="entry name" value="RmlC_Cupin_sf"/>
</dbReference>
<dbReference type="GO" id="GO:0000271">
    <property type="term" value="P:polysaccharide biosynthetic process"/>
    <property type="evidence" value="ECO:0007669"/>
    <property type="project" value="TreeGrafter"/>
</dbReference>
<reference evidence="3" key="1">
    <citation type="submission" date="2024-06" db="EMBL/GenBank/DDBJ databases">
        <title>Lacrimispora cavernae sp. nov., a novel anaerobe isolated from bat guano pile inside a cave.</title>
        <authorList>
            <person name="Miller S.L."/>
            <person name="Lu N."/>
            <person name="King J."/>
            <person name="Sankaranarayanan K."/>
            <person name="Lawson P.A."/>
        </authorList>
    </citation>
    <scope>NUCLEOTIDE SEQUENCE</scope>
    <source>
        <strain evidence="3">BS-2</strain>
    </source>
</reference>
<dbReference type="NCBIfam" id="TIGR01221">
    <property type="entry name" value="rmlC"/>
    <property type="match status" value="1"/>
</dbReference>
<dbReference type="Gene3D" id="2.60.120.10">
    <property type="entry name" value="Jelly Rolls"/>
    <property type="match status" value="1"/>
</dbReference>
<dbReference type="AlphaFoldDB" id="A0AAU7PNW9"/>
<comment type="function">
    <text evidence="2">Catalyzes the epimerization of the C3' and C5'positions of dTDP-6-deoxy-D-xylo-4-hexulose, forming dTDP-6-deoxy-L-lyxo-4-hexulose.</text>
</comment>
<dbReference type="RefSeq" id="WP_349946248.1">
    <property type="nucleotide sequence ID" value="NZ_CP157940.1"/>
</dbReference>
<dbReference type="InterPro" id="IPR014710">
    <property type="entry name" value="RmlC-like_jellyroll"/>
</dbReference>
<dbReference type="GO" id="GO:0008830">
    <property type="term" value="F:dTDP-4-dehydrorhamnose 3,5-epimerase activity"/>
    <property type="evidence" value="ECO:0007669"/>
    <property type="project" value="UniProtKB-UniRule"/>
</dbReference>
<organism evidence="3">
    <name type="scientific">Lacrimispora sp. BS-2</name>
    <dbReference type="NCBI Taxonomy" id="3151850"/>
    <lineage>
        <taxon>Bacteria</taxon>
        <taxon>Bacillati</taxon>
        <taxon>Bacillota</taxon>
        <taxon>Clostridia</taxon>
        <taxon>Lachnospirales</taxon>
        <taxon>Lachnospiraceae</taxon>
        <taxon>Lacrimispora</taxon>
    </lineage>
</organism>
<gene>
    <name evidence="3" type="primary">rfbC</name>
    <name evidence="3" type="ORF">ABFV83_19400</name>
</gene>